<evidence type="ECO:0008006" key="3">
    <source>
        <dbReference type="Google" id="ProtNLM"/>
    </source>
</evidence>
<evidence type="ECO:0000313" key="1">
    <source>
        <dbReference type="EMBL" id="ACU96805.1"/>
    </source>
</evidence>
<dbReference type="Gene3D" id="3.30.70.100">
    <property type="match status" value="1"/>
</dbReference>
<dbReference type="eggNOG" id="ENOG5031YQT">
    <property type="taxonomic scope" value="Bacteria"/>
</dbReference>
<dbReference type="KEGG" id="svi:Svir_17800"/>
<dbReference type="EMBL" id="CP001683">
    <property type="protein sequence ID" value="ACU96805.1"/>
    <property type="molecule type" value="Genomic_DNA"/>
</dbReference>
<dbReference type="HOGENOM" id="CLU_2048052_0_0_11"/>
<keyword evidence="2" id="KW-1185">Reference proteome</keyword>
<evidence type="ECO:0000313" key="2">
    <source>
        <dbReference type="Proteomes" id="UP000000841"/>
    </source>
</evidence>
<dbReference type="AlphaFoldDB" id="C7MTS2"/>
<accession>C7MTS2</accession>
<organism evidence="1 2">
    <name type="scientific">Saccharomonospora viridis (strain ATCC 15386 / DSM 43017 / JCM 3036 / CCUG 5913 / NBRC 12207 / NCIMB 9602 / P101)</name>
    <name type="common">Thermoactinomyces viridis</name>
    <dbReference type="NCBI Taxonomy" id="471857"/>
    <lineage>
        <taxon>Bacteria</taxon>
        <taxon>Bacillati</taxon>
        <taxon>Actinomycetota</taxon>
        <taxon>Actinomycetes</taxon>
        <taxon>Pseudonocardiales</taxon>
        <taxon>Pseudonocardiaceae</taxon>
        <taxon>Saccharomonospora</taxon>
    </lineage>
</organism>
<dbReference type="STRING" id="471857.Svir_17800"/>
<gene>
    <name evidence="1" type="ordered locus">Svir_17800</name>
</gene>
<reference evidence="1 2" key="1">
    <citation type="journal article" date="2009" name="Stand. Genomic Sci.">
        <title>Complete genome sequence of Saccharomonospora viridis type strain (P101).</title>
        <authorList>
            <person name="Pati A."/>
            <person name="Sikorski J."/>
            <person name="Nolan M."/>
            <person name="Lapidus A."/>
            <person name="Copeland A."/>
            <person name="Glavina Del Rio T."/>
            <person name="Lucas S."/>
            <person name="Chen F."/>
            <person name="Tice H."/>
            <person name="Pitluck S."/>
            <person name="Cheng J.F."/>
            <person name="Chertkov O."/>
            <person name="Brettin T."/>
            <person name="Han C."/>
            <person name="Detter J.C."/>
            <person name="Kuske C."/>
            <person name="Bruce D."/>
            <person name="Goodwin L."/>
            <person name="Chain P."/>
            <person name="D'haeseleer P."/>
            <person name="Chen A."/>
            <person name="Palaniappan K."/>
            <person name="Ivanova N."/>
            <person name="Mavromatis K."/>
            <person name="Mikhailova N."/>
            <person name="Rohde M."/>
            <person name="Tindall B.J."/>
            <person name="Goker M."/>
            <person name="Bristow J."/>
            <person name="Eisen J.A."/>
            <person name="Markowitz V."/>
            <person name="Hugenholtz P."/>
            <person name="Kyrpides N.C."/>
            <person name="Klenk H.P."/>
        </authorList>
    </citation>
    <scope>NUCLEOTIDE SEQUENCE [LARGE SCALE GENOMIC DNA]</scope>
    <source>
        <strain evidence="2">ATCC 15386 / DSM 43017 / JCM 3036 / NBRC 12207 / P101</strain>
    </source>
</reference>
<name>C7MTS2_SACVD</name>
<proteinExistence type="predicted"/>
<dbReference type="Proteomes" id="UP000000841">
    <property type="component" value="Chromosome"/>
</dbReference>
<sequence>MEIRAIAEMRIKPGVEIATVVECARQISSRAEEQDSATIAHNYYVDANRRLLVAHEHYEDSEAMIAHLNNMDPDVTQTLMSSVEVLSMRIFGKVSDELREMLTDFGSPSSSISSVGFTRR</sequence>
<dbReference type="RefSeq" id="WP_015786118.1">
    <property type="nucleotide sequence ID" value="NC_013159.1"/>
</dbReference>
<protein>
    <recommendedName>
        <fullName evidence="3">ABM domain-containing protein</fullName>
    </recommendedName>
</protein>